<reference evidence="1 2" key="1">
    <citation type="submission" date="2020-04" db="EMBL/GenBank/DDBJ databases">
        <title>Plant Genome Project.</title>
        <authorList>
            <person name="Zhang R.-G."/>
        </authorList>
    </citation>
    <scope>NUCLEOTIDE SEQUENCE [LARGE SCALE GENOMIC DNA]</scope>
    <source>
        <strain evidence="1">YNK0</strain>
        <tissue evidence="1">Leaf</tissue>
    </source>
</reference>
<gene>
    <name evidence="1" type="ORF">HHK36_008724</name>
</gene>
<dbReference type="EMBL" id="JABCRI010000005">
    <property type="protein sequence ID" value="KAF8406634.1"/>
    <property type="molecule type" value="Genomic_DNA"/>
</dbReference>
<evidence type="ECO:0000313" key="1">
    <source>
        <dbReference type="EMBL" id="KAF8406634.1"/>
    </source>
</evidence>
<accession>A0A834ZFY7</accession>
<dbReference type="Proteomes" id="UP000655225">
    <property type="component" value="Unassembled WGS sequence"/>
</dbReference>
<keyword evidence="2" id="KW-1185">Reference proteome</keyword>
<dbReference type="PANTHER" id="PTHR33384:SF17">
    <property type="entry name" value="VQ DOMAIN-CONTAINING PROTEIN"/>
    <property type="match status" value="1"/>
</dbReference>
<comment type="caution">
    <text evidence="1">The sequence shown here is derived from an EMBL/GenBank/DDBJ whole genome shotgun (WGS) entry which is preliminary data.</text>
</comment>
<proteinExistence type="predicted"/>
<dbReference type="PANTHER" id="PTHR33384">
    <property type="entry name" value="EXPRESSED PROTEIN"/>
    <property type="match status" value="1"/>
</dbReference>
<name>A0A834ZFY7_TETSI</name>
<protein>
    <submittedName>
        <fullName evidence="1">Uncharacterized protein</fullName>
    </submittedName>
</protein>
<sequence>MLSLTVKNNLVHSGLETTMLGVGSDEPPVCPKPRRVGANVPEFLKPFRCNKHSQPKADDRGEILNMIAEKRDDGREFVCIGCSPSCYSGSPPSRADNPLINDVQFVHQMELLSTKLSDRFGFTSASPM</sequence>
<dbReference type="OMA" id="VQFVHQM"/>
<dbReference type="OrthoDB" id="646413at2759"/>
<evidence type="ECO:0000313" key="2">
    <source>
        <dbReference type="Proteomes" id="UP000655225"/>
    </source>
</evidence>
<organism evidence="1 2">
    <name type="scientific">Tetracentron sinense</name>
    <name type="common">Spur-leaf</name>
    <dbReference type="NCBI Taxonomy" id="13715"/>
    <lineage>
        <taxon>Eukaryota</taxon>
        <taxon>Viridiplantae</taxon>
        <taxon>Streptophyta</taxon>
        <taxon>Embryophyta</taxon>
        <taxon>Tracheophyta</taxon>
        <taxon>Spermatophyta</taxon>
        <taxon>Magnoliopsida</taxon>
        <taxon>Trochodendrales</taxon>
        <taxon>Trochodendraceae</taxon>
        <taxon>Tetracentron</taxon>
    </lineage>
</organism>
<dbReference type="AlphaFoldDB" id="A0A834ZFY7"/>